<comment type="caution">
    <text evidence="1">The sequence shown here is derived from an EMBL/GenBank/DDBJ whole genome shotgun (WGS) entry which is preliminary data.</text>
</comment>
<gene>
    <name evidence="1" type="ORF">E2C01_034498</name>
</gene>
<name>A0A5B7F770_PORTR</name>
<proteinExistence type="predicted"/>
<evidence type="ECO:0000313" key="2">
    <source>
        <dbReference type="Proteomes" id="UP000324222"/>
    </source>
</evidence>
<evidence type="ECO:0000313" key="1">
    <source>
        <dbReference type="EMBL" id="MPC40923.1"/>
    </source>
</evidence>
<protein>
    <submittedName>
        <fullName evidence="1">Uncharacterized protein</fullName>
    </submittedName>
</protein>
<dbReference type="AlphaFoldDB" id="A0A5B7F770"/>
<dbReference type="Proteomes" id="UP000324222">
    <property type="component" value="Unassembled WGS sequence"/>
</dbReference>
<sequence>MVTPLRSTSNRLGGAAIITSNPCDPPLCLVEAFDQPVVDPVIMTIVGFHGTTLHLNHLCTWPKNY</sequence>
<organism evidence="1 2">
    <name type="scientific">Portunus trituberculatus</name>
    <name type="common">Swimming crab</name>
    <name type="synonym">Neptunus trituberculatus</name>
    <dbReference type="NCBI Taxonomy" id="210409"/>
    <lineage>
        <taxon>Eukaryota</taxon>
        <taxon>Metazoa</taxon>
        <taxon>Ecdysozoa</taxon>
        <taxon>Arthropoda</taxon>
        <taxon>Crustacea</taxon>
        <taxon>Multicrustacea</taxon>
        <taxon>Malacostraca</taxon>
        <taxon>Eumalacostraca</taxon>
        <taxon>Eucarida</taxon>
        <taxon>Decapoda</taxon>
        <taxon>Pleocyemata</taxon>
        <taxon>Brachyura</taxon>
        <taxon>Eubrachyura</taxon>
        <taxon>Portunoidea</taxon>
        <taxon>Portunidae</taxon>
        <taxon>Portuninae</taxon>
        <taxon>Portunus</taxon>
    </lineage>
</organism>
<keyword evidence="2" id="KW-1185">Reference proteome</keyword>
<reference evidence="1 2" key="1">
    <citation type="submission" date="2019-05" db="EMBL/GenBank/DDBJ databases">
        <title>Another draft genome of Portunus trituberculatus and its Hox gene families provides insights of decapod evolution.</title>
        <authorList>
            <person name="Jeong J.-H."/>
            <person name="Song I."/>
            <person name="Kim S."/>
            <person name="Choi T."/>
            <person name="Kim D."/>
            <person name="Ryu S."/>
            <person name="Kim W."/>
        </authorList>
    </citation>
    <scope>NUCLEOTIDE SEQUENCE [LARGE SCALE GENOMIC DNA]</scope>
    <source>
        <tissue evidence="1">Muscle</tissue>
    </source>
</reference>
<accession>A0A5B7F770</accession>
<dbReference type="EMBL" id="VSRR010004859">
    <property type="protein sequence ID" value="MPC40923.1"/>
    <property type="molecule type" value="Genomic_DNA"/>
</dbReference>